<sequence length="109" mass="11552">MAAASHGRRSGRPRVEIKDIDIDDITFSSDEEETSKGRSAPSAASLLAAFKTASRAKSPPAVSVSPPPKSSVPDKLVDFDDDEDNAEIDYGDDPFETVDSEPGTLITGE</sequence>
<feature type="compositionally biased region" description="Acidic residues" evidence="1">
    <location>
        <begin position="79"/>
        <end position="99"/>
    </location>
</feature>
<feature type="compositionally biased region" description="Low complexity" evidence="1">
    <location>
        <begin position="55"/>
        <end position="64"/>
    </location>
</feature>
<keyword evidence="3" id="KW-1185">Reference proteome</keyword>
<feature type="compositionally biased region" description="Basic residues" evidence="1">
    <location>
        <begin position="1"/>
        <end position="12"/>
    </location>
</feature>
<evidence type="ECO:0000313" key="3">
    <source>
        <dbReference type="Proteomes" id="UP000039324"/>
    </source>
</evidence>
<proteinExistence type="predicted"/>
<feature type="compositionally biased region" description="Acidic residues" evidence="1">
    <location>
        <begin position="21"/>
        <end position="33"/>
    </location>
</feature>
<accession>A0A0G4IL10</accession>
<protein>
    <submittedName>
        <fullName evidence="2">Uncharacterized protein</fullName>
    </submittedName>
</protein>
<reference evidence="2 3" key="1">
    <citation type="submission" date="2015-02" db="EMBL/GenBank/DDBJ databases">
        <authorList>
            <person name="Chooi Y.-H."/>
        </authorList>
    </citation>
    <scope>NUCLEOTIDE SEQUENCE [LARGE SCALE GENOMIC DNA]</scope>
    <source>
        <strain evidence="2">E3</strain>
    </source>
</reference>
<gene>
    <name evidence="2" type="ORF">PBRA_004490</name>
</gene>
<dbReference type="Proteomes" id="UP000039324">
    <property type="component" value="Unassembled WGS sequence"/>
</dbReference>
<dbReference type="AlphaFoldDB" id="A0A0G4IL10"/>
<evidence type="ECO:0000256" key="1">
    <source>
        <dbReference type="SAM" id="MobiDB-lite"/>
    </source>
</evidence>
<dbReference type="EMBL" id="CDSF01000035">
    <property type="protein sequence ID" value="CEO95777.1"/>
    <property type="molecule type" value="Genomic_DNA"/>
</dbReference>
<organism evidence="2 3">
    <name type="scientific">Plasmodiophora brassicae</name>
    <name type="common">Clubroot disease agent</name>
    <dbReference type="NCBI Taxonomy" id="37360"/>
    <lineage>
        <taxon>Eukaryota</taxon>
        <taxon>Sar</taxon>
        <taxon>Rhizaria</taxon>
        <taxon>Endomyxa</taxon>
        <taxon>Phytomyxea</taxon>
        <taxon>Plasmodiophorida</taxon>
        <taxon>Plasmodiophoridae</taxon>
        <taxon>Plasmodiophora</taxon>
    </lineage>
</organism>
<feature type="region of interest" description="Disordered" evidence="1">
    <location>
        <begin position="1"/>
        <end position="43"/>
    </location>
</feature>
<evidence type="ECO:0000313" key="2">
    <source>
        <dbReference type="EMBL" id="CEO95777.1"/>
    </source>
</evidence>
<name>A0A0G4IL10_PLABS</name>
<feature type="region of interest" description="Disordered" evidence="1">
    <location>
        <begin position="55"/>
        <end position="109"/>
    </location>
</feature>